<feature type="transmembrane region" description="Helical" evidence="8">
    <location>
        <begin position="167"/>
        <end position="187"/>
    </location>
</feature>
<dbReference type="Pfam" id="PF02518">
    <property type="entry name" value="HATPase_c"/>
    <property type="match status" value="1"/>
</dbReference>
<feature type="domain" description="Histidine kinase" evidence="9">
    <location>
        <begin position="208"/>
        <end position="425"/>
    </location>
</feature>
<gene>
    <name evidence="10" type="ORF">NIES592_07505</name>
</gene>
<keyword evidence="8" id="KW-1133">Transmembrane helix</keyword>
<sequence>MFHRSRSNLALWFTLTMGSILVVFAGVLYYQAVLDELEDLDRLLHKKSKLMTVNAKYDPRKKQLDLENVPLLGSNVPPQGSEFVYARWYDTQGQLVQFFGKTPEAEVTITSGFHTLKTTFYSSEGASTVTWLRELTLPVYQDNLLIGYLQVATPLTSTQNNLAQLRLVLLLTVPVTLGVIGLAGWYLGGIAMQPIRDSYDQLQRFTADASHELRSPLSAIISNAQYGLLSKSHDIEAQRQRFGKIFDVAKSMNTLVNNLLLLARHAGRLSSESLQKVDLKSELVQIADEYTTQEAAKHLNLTYTLPTGSVIVLGDVGLLRQAVVNLLDNACKYSPAGGQVQLRLFTQSNWAVIEVIDNGIGIPEGDLPHIFERFYRVDKKRSRKTGGYGLGLSIVQQIVSAHGGHISVKSVVEKGSTFQIILPLK</sequence>
<dbReference type="EMBL" id="MRCA01000003">
    <property type="protein sequence ID" value="OKH14736.1"/>
    <property type="molecule type" value="Genomic_DNA"/>
</dbReference>
<dbReference type="SMART" id="SM00387">
    <property type="entry name" value="HATPase_c"/>
    <property type="match status" value="1"/>
</dbReference>
<keyword evidence="6" id="KW-0902">Two-component regulatory system</keyword>
<dbReference type="CDD" id="cd00075">
    <property type="entry name" value="HATPase"/>
    <property type="match status" value="1"/>
</dbReference>
<evidence type="ECO:0000259" key="9">
    <source>
        <dbReference type="PROSITE" id="PS50109"/>
    </source>
</evidence>
<dbReference type="PANTHER" id="PTHR43711">
    <property type="entry name" value="TWO-COMPONENT HISTIDINE KINASE"/>
    <property type="match status" value="1"/>
</dbReference>
<proteinExistence type="predicted"/>
<evidence type="ECO:0000256" key="4">
    <source>
        <dbReference type="ARBA" id="ARBA00022679"/>
    </source>
</evidence>
<evidence type="ECO:0000313" key="11">
    <source>
        <dbReference type="Proteomes" id="UP000186391"/>
    </source>
</evidence>
<keyword evidence="5 10" id="KW-0418">Kinase</keyword>
<dbReference type="InterPro" id="IPR036097">
    <property type="entry name" value="HisK_dim/P_sf"/>
</dbReference>
<dbReference type="InterPro" id="IPR003661">
    <property type="entry name" value="HisK_dim/P_dom"/>
</dbReference>
<keyword evidence="8" id="KW-0812">Transmembrane</keyword>
<dbReference type="RefSeq" id="WP_073555358.1">
    <property type="nucleotide sequence ID" value="NZ_MRCA01000003.1"/>
</dbReference>
<dbReference type="InterPro" id="IPR005467">
    <property type="entry name" value="His_kinase_dom"/>
</dbReference>
<comment type="catalytic activity">
    <reaction evidence="1">
        <text>ATP + protein L-histidine = ADP + protein N-phospho-L-histidine.</text>
        <dbReference type="EC" id="2.7.13.3"/>
    </reaction>
</comment>
<dbReference type="PANTHER" id="PTHR43711:SF1">
    <property type="entry name" value="HISTIDINE KINASE 1"/>
    <property type="match status" value="1"/>
</dbReference>
<dbReference type="InterPro" id="IPR003594">
    <property type="entry name" value="HATPase_dom"/>
</dbReference>
<keyword evidence="4" id="KW-0808">Transferase</keyword>
<dbReference type="CDD" id="cd00082">
    <property type="entry name" value="HisKA"/>
    <property type="match status" value="1"/>
</dbReference>
<dbReference type="EC" id="2.7.13.3" evidence="2"/>
<feature type="transmembrane region" description="Helical" evidence="8">
    <location>
        <begin position="9"/>
        <end position="30"/>
    </location>
</feature>
<dbReference type="SUPFAM" id="SSF47384">
    <property type="entry name" value="Homodimeric domain of signal transducing histidine kinase"/>
    <property type="match status" value="1"/>
</dbReference>
<dbReference type="SMART" id="SM00388">
    <property type="entry name" value="HisKA"/>
    <property type="match status" value="1"/>
</dbReference>
<evidence type="ECO:0000313" key="10">
    <source>
        <dbReference type="EMBL" id="OKH14736.1"/>
    </source>
</evidence>
<dbReference type="PROSITE" id="PS50109">
    <property type="entry name" value="HIS_KIN"/>
    <property type="match status" value="1"/>
</dbReference>
<dbReference type="FunFam" id="3.30.565.10:FF:000006">
    <property type="entry name" value="Sensor histidine kinase WalK"/>
    <property type="match status" value="1"/>
</dbReference>
<comment type="function">
    <text evidence="7">Photoreceptor which exists in two forms that are reversibly interconvertible by light: the R form that absorbs maximally in the red region of the spectrum and the FR form that absorbs maximally in the far-red region.</text>
</comment>
<evidence type="ECO:0000256" key="3">
    <source>
        <dbReference type="ARBA" id="ARBA00022553"/>
    </source>
</evidence>
<evidence type="ECO:0000256" key="5">
    <source>
        <dbReference type="ARBA" id="ARBA00022777"/>
    </source>
</evidence>
<reference evidence="10 11" key="1">
    <citation type="submission" date="2016-11" db="EMBL/GenBank/DDBJ databases">
        <title>Draft Genome Sequences of Nine Cyanobacterial Strains from Diverse Habitats.</title>
        <authorList>
            <person name="Zhu T."/>
            <person name="Hou S."/>
            <person name="Lu X."/>
            <person name="Hess W.R."/>
        </authorList>
    </citation>
    <scope>NUCLEOTIDE SEQUENCE [LARGE SCALE GENOMIC DNA]</scope>
    <source>
        <strain evidence="10 11">NIES-592</strain>
    </source>
</reference>
<dbReference type="InterPro" id="IPR004358">
    <property type="entry name" value="Sig_transdc_His_kin-like_C"/>
</dbReference>
<dbReference type="Pfam" id="PF00512">
    <property type="entry name" value="HisKA"/>
    <property type="match status" value="1"/>
</dbReference>
<dbReference type="GO" id="GO:0000155">
    <property type="term" value="F:phosphorelay sensor kinase activity"/>
    <property type="evidence" value="ECO:0007669"/>
    <property type="project" value="InterPro"/>
</dbReference>
<keyword evidence="8" id="KW-0472">Membrane</keyword>
<name>A0A1U7H1A1_9CYAN</name>
<comment type="caution">
    <text evidence="10">The sequence shown here is derived from an EMBL/GenBank/DDBJ whole genome shotgun (WGS) entry which is preliminary data.</text>
</comment>
<dbReference type="SUPFAM" id="SSF55874">
    <property type="entry name" value="ATPase domain of HSP90 chaperone/DNA topoisomerase II/histidine kinase"/>
    <property type="match status" value="1"/>
</dbReference>
<dbReference type="AlphaFoldDB" id="A0A1U7H1A1"/>
<evidence type="ECO:0000256" key="1">
    <source>
        <dbReference type="ARBA" id="ARBA00000085"/>
    </source>
</evidence>
<organism evidence="10 11">
    <name type="scientific">Fischerella major NIES-592</name>
    <dbReference type="NCBI Taxonomy" id="210994"/>
    <lineage>
        <taxon>Bacteria</taxon>
        <taxon>Bacillati</taxon>
        <taxon>Cyanobacteriota</taxon>
        <taxon>Cyanophyceae</taxon>
        <taxon>Nostocales</taxon>
        <taxon>Hapalosiphonaceae</taxon>
        <taxon>Fischerella</taxon>
    </lineage>
</organism>
<dbReference type="Gene3D" id="3.30.565.10">
    <property type="entry name" value="Histidine kinase-like ATPase, C-terminal domain"/>
    <property type="match status" value="1"/>
</dbReference>
<accession>A0A1U7H1A1</accession>
<evidence type="ECO:0000256" key="6">
    <source>
        <dbReference type="ARBA" id="ARBA00023012"/>
    </source>
</evidence>
<dbReference type="Proteomes" id="UP000186391">
    <property type="component" value="Unassembled WGS sequence"/>
</dbReference>
<evidence type="ECO:0000256" key="7">
    <source>
        <dbReference type="ARBA" id="ARBA00055745"/>
    </source>
</evidence>
<protein>
    <recommendedName>
        <fullName evidence="2">histidine kinase</fullName>
        <ecNumber evidence="2">2.7.13.3</ecNumber>
    </recommendedName>
</protein>
<keyword evidence="3" id="KW-0597">Phosphoprotein</keyword>
<keyword evidence="11" id="KW-1185">Reference proteome</keyword>
<dbReference type="Gene3D" id="1.10.287.130">
    <property type="match status" value="1"/>
</dbReference>
<dbReference type="PRINTS" id="PR00344">
    <property type="entry name" value="BCTRLSENSOR"/>
</dbReference>
<dbReference type="OrthoDB" id="417111at2"/>
<evidence type="ECO:0000256" key="8">
    <source>
        <dbReference type="SAM" id="Phobius"/>
    </source>
</evidence>
<dbReference type="InterPro" id="IPR050736">
    <property type="entry name" value="Sensor_HK_Regulatory"/>
</dbReference>
<dbReference type="InterPro" id="IPR036890">
    <property type="entry name" value="HATPase_C_sf"/>
</dbReference>
<evidence type="ECO:0000256" key="2">
    <source>
        <dbReference type="ARBA" id="ARBA00012438"/>
    </source>
</evidence>